<feature type="transmembrane region" description="Helical" evidence="6">
    <location>
        <begin position="276"/>
        <end position="295"/>
    </location>
</feature>
<feature type="transmembrane region" description="Helical" evidence="6">
    <location>
        <begin position="425"/>
        <end position="447"/>
    </location>
</feature>
<dbReference type="InterPro" id="IPR011701">
    <property type="entry name" value="MFS"/>
</dbReference>
<dbReference type="OrthoDB" id="2250022at2759"/>
<sequence length="473" mass="51753">MATHTGQALGEKRMASVGGAILEDQQHPAALTTTKADYVGAQTKSDPDEIRLVRKLDWFMMTTADVVPDKDLGMHGTDFNTTVSILFVGYMLMQVPSNMMITRVRRPSWYMSCWMLAWAAVSGCTALVQSYGGLVATRFILGIVEAPFYPAATFTISSFYTRREVAARIAILYGAQILATGFSGLIAAGIFAGLDGALGIQGWRWLFIIEGSVTAFVALFGFFTLADEPLTTRWLTESERRLAHDRMERDKLADSDAEASTTWHGLFEACKDVRTWIFTLMKMLQLSACSFNSFLPTVVKTFGFSTTVTLALTCPPYIFAGIVGFLFGWSSGRHHERTYHITAGLGIATIGFIWAAATLNVPARYVACFVFPVGAYSVNSVIIGWASSTLAQSREKRAVIFALINSLGNLGSIYGAYLWPSTDSPLYSIGFGASAGFAFGAVALAWLMRHLLKRANKSILAMTHVENINLYGY</sequence>
<evidence type="ECO:0000256" key="6">
    <source>
        <dbReference type="SAM" id="Phobius"/>
    </source>
</evidence>
<dbReference type="Proteomes" id="UP000038010">
    <property type="component" value="Unassembled WGS sequence"/>
</dbReference>
<evidence type="ECO:0000256" key="2">
    <source>
        <dbReference type="ARBA" id="ARBA00022448"/>
    </source>
</evidence>
<dbReference type="GeneID" id="28740111"/>
<gene>
    <name evidence="8" type="ORF">AB675_7833</name>
</gene>
<dbReference type="InterPro" id="IPR020846">
    <property type="entry name" value="MFS_dom"/>
</dbReference>
<dbReference type="Gene3D" id="1.20.1250.20">
    <property type="entry name" value="MFS general substrate transporter like domains"/>
    <property type="match status" value="2"/>
</dbReference>
<dbReference type="AlphaFoldDB" id="A0A0N1H4L9"/>
<evidence type="ECO:0000313" key="8">
    <source>
        <dbReference type="EMBL" id="KPI40255.1"/>
    </source>
</evidence>
<evidence type="ECO:0000259" key="7">
    <source>
        <dbReference type="PROSITE" id="PS50850"/>
    </source>
</evidence>
<dbReference type="InterPro" id="IPR036259">
    <property type="entry name" value="MFS_trans_sf"/>
</dbReference>
<reference evidence="8 9" key="1">
    <citation type="submission" date="2015-06" db="EMBL/GenBank/DDBJ databases">
        <title>Draft genome of the ant-associated black yeast Phialophora attae CBS 131958.</title>
        <authorList>
            <person name="Moreno L.F."/>
            <person name="Stielow B.J."/>
            <person name="de Hoog S."/>
            <person name="Vicente V.A."/>
            <person name="Weiss V.A."/>
            <person name="de Vries M."/>
            <person name="Cruz L.M."/>
            <person name="Souza E.M."/>
        </authorList>
    </citation>
    <scope>NUCLEOTIDE SEQUENCE [LARGE SCALE GENOMIC DNA]</scope>
    <source>
        <strain evidence="8 9">CBS 131958</strain>
    </source>
</reference>
<evidence type="ECO:0000313" key="9">
    <source>
        <dbReference type="Proteomes" id="UP000038010"/>
    </source>
</evidence>
<dbReference type="VEuPathDB" id="FungiDB:AB675_7833"/>
<feature type="transmembrane region" description="Helical" evidence="6">
    <location>
        <begin position="339"/>
        <end position="357"/>
    </location>
</feature>
<feature type="transmembrane region" description="Helical" evidence="6">
    <location>
        <begin position="109"/>
        <end position="128"/>
    </location>
</feature>
<comment type="caution">
    <text evidence="8">The sequence shown here is derived from an EMBL/GenBank/DDBJ whole genome shotgun (WGS) entry which is preliminary data.</text>
</comment>
<dbReference type="GO" id="GO:0022857">
    <property type="term" value="F:transmembrane transporter activity"/>
    <property type="evidence" value="ECO:0007669"/>
    <property type="project" value="InterPro"/>
</dbReference>
<evidence type="ECO:0000256" key="1">
    <source>
        <dbReference type="ARBA" id="ARBA00004141"/>
    </source>
</evidence>
<feature type="transmembrane region" description="Helical" evidence="6">
    <location>
        <begin position="140"/>
        <end position="160"/>
    </location>
</feature>
<evidence type="ECO:0000256" key="3">
    <source>
        <dbReference type="ARBA" id="ARBA00022692"/>
    </source>
</evidence>
<dbReference type="RefSeq" id="XP_018000218.1">
    <property type="nucleotide sequence ID" value="XM_018148231.1"/>
</dbReference>
<dbReference type="EMBL" id="LFJN01000012">
    <property type="protein sequence ID" value="KPI40255.1"/>
    <property type="molecule type" value="Genomic_DNA"/>
</dbReference>
<protein>
    <submittedName>
        <fullName evidence="8">Putative transporter</fullName>
    </submittedName>
</protein>
<dbReference type="SUPFAM" id="SSF103473">
    <property type="entry name" value="MFS general substrate transporter"/>
    <property type="match status" value="1"/>
</dbReference>
<dbReference type="PANTHER" id="PTHR43791">
    <property type="entry name" value="PERMEASE-RELATED"/>
    <property type="match status" value="1"/>
</dbReference>
<dbReference type="FunFam" id="1.20.1250.20:FF:000057">
    <property type="entry name" value="MFS general substrate transporter"/>
    <property type="match status" value="1"/>
</dbReference>
<feature type="transmembrane region" description="Helical" evidence="6">
    <location>
        <begin position="172"/>
        <end position="193"/>
    </location>
</feature>
<proteinExistence type="predicted"/>
<comment type="subcellular location">
    <subcellularLocation>
        <location evidence="1">Membrane</location>
        <topology evidence="1">Multi-pass membrane protein</topology>
    </subcellularLocation>
</comment>
<feature type="transmembrane region" description="Helical" evidence="6">
    <location>
        <begin position="307"/>
        <end position="327"/>
    </location>
</feature>
<dbReference type="Pfam" id="PF07690">
    <property type="entry name" value="MFS_1"/>
    <property type="match status" value="1"/>
</dbReference>
<evidence type="ECO:0000256" key="5">
    <source>
        <dbReference type="ARBA" id="ARBA00023136"/>
    </source>
</evidence>
<feature type="transmembrane region" description="Helical" evidence="6">
    <location>
        <begin position="398"/>
        <end position="419"/>
    </location>
</feature>
<dbReference type="GO" id="GO:0016020">
    <property type="term" value="C:membrane"/>
    <property type="evidence" value="ECO:0007669"/>
    <property type="project" value="UniProtKB-SubCell"/>
</dbReference>
<feature type="transmembrane region" description="Helical" evidence="6">
    <location>
        <begin position="363"/>
        <end position="386"/>
    </location>
</feature>
<dbReference type="PROSITE" id="PS50850">
    <property type="entry name" value="MFS"/>
    <property type="match status" value="1"/>
</dbReference>
<keyword evidence="4 6" id="KW-1133">Transmembrane helix</keyword>
<evidence type="ECO:0000256" key="4">
    <source>
        <dbReference type="ARBA" id="ARBA00022989"/>
    </source>
</evidence>
<dbReference type="PANTHER" id="PTHR43791:SF62">
    <property type="entry name" value="MAJOR FACILITATOR SUPERFAMILY (MFS) PROFILE DOMAIN-CONTAINING PROTEIN"/>
    <property type="match status" value="1"/>
</dbReference>
<name>A0A0N1H4L9_9EURO</name>
<keyword evidence="3 6" id="KW-0812">Transmembrane</keyword>
<keyword evidence="2" id="KW-0813">Transport</keyword>
<keyword evidence="9" id="KW-1185">Reference proteome</keyword>
<dbReference type="FunFam" id="1.20.1250.20:FF:000013">
    <property type="entry name" value="MFS general substrate transporter"/>
    <property type="match status" value="1"/>
</dbReference>
<accession>A0A0N1H4L9</accession>
<organism evidence="8 9">
    <name type="scientific">Cyphellophora attinorum</name>
    <dbReference type="NCBI Taxonomy" id="1664694"/>
    <lineage>
        <taxon>Eukaryota</taxon>
        <taxon>Fungi</taxon>
        <taxon>Dikarya</taxon>
        <taxon>Ascomycota</taxon>
        <taxon>Pezizomycotina</taxon>
        <taxon>Eurotiomycetes</taxon>
        <taxon>Chaetothyriomycetidae</taxon>
        <taxon>Chaetothyriales</taxon>
        <taxon>Cyphellophoraceae</taxon>
        <taxon>Cyphellophora</taxon>
    </lineage>
</organism>
<feature type="transmembrane region" description="Helical" evidence="6">
    <location>
        <begin position="205"/>
        <end position="226"/>
    </location>
</feature>
<feature type="domain" description="Major facilitator superfamily (MFS) profile" evidence="7">
    <location>
        <begin position="1"/>
        <end position="458"/>
    </location>
</feature>
<keyword evidence="5 6" id="KW-0472">Membrane</keyword>